<organism evidence="4 5">
    <name type="scientific">Perkinsus chesapeaki</name>
    <name type="common">Clam parasite</name>
    <name type="synonym">Perkinsus andrewsi</name>
    <dbReference type="NCBI Taxonomy" id="330153"/>
    <lineage>
        <taxon>Eukaryota</taxon>
        <taxon>Sar</taxon>
        <taxon>Alveolata</taxon>
        <taxon>Perkinsozoa</taxon>
        <taxon>Perkinsea</taxon>
        <taxon>Perkinsida</taxon>
        <taxon>Perkinsidae</taxon>
        <taxon>Perkinsus</taxon>
    </lineage>
</organism>
<proteinExistence type="predicted"/>
<comment type="caution">
    <text evidence="4">The sequence shown here is derived from an EMBL/GenBank/DDBJ whole genome shotgun (WGS) entry which is preliminary data.</text>
</comment>
<dbReference type="OrthoDB" id="20872at2759"/>
<feature type="non-terminal residue" evidence="4">
    <location>
        <position position="597"/>
    </location>
</feature>
<dbReference type="Proteomes" id="UP000591131">
    <property type="component" value="Unassembled WGS sequence"/>
</dbReference>
<evidence type="ECO:0000256" key="3">
    <source>
        <dbReference type="PROSITE-ProRule" id="PRU00023"/>
    </source>
</evidence>
<evidence type="ECO:0000313" key="5">
    <source>
        <dbReference type="Proteomes" id="UP000591131"/>
    </source>
</evidence>
<feature type="repeat" description="ANK" evidence="3">
    <location>
        <begin position="164"/>
        <end position="190"/>
    </location>
</feature>
<feature type="repeat" description="ANK" evidence="3">
    <location>
        <begin position="32"/>
        <end position="64"/>
    </location>
</feature>
<reference evidence="4 5" key="1">
    <citation type="submission" date="2020-04" db="EMBL/GenBank/DDBJ databases">
        <title>Perkinsus chesapeaki whole genome sequence.</title>
        <authorList>
            <person name="Bogema D.R."/>
        </authorList>
    </citation>
    <scope>NUCLEOTIDE SEQUENCE [LARGE SCALE GENOMIC DNA]</scope>
    <source>
        <strain evidence="4">ATCC PRA-425</strain>
    </source>
</reference>
<dbReference type="PROSITE" id="PS50088">
    <property type="entry name" value="ANK_REPEAT"/>
    <property type="match status" value="3"/>
</dbReference>
<name>A0A7J6KW95_PERCH</name>
<gene>
    <name evidence="4" type="ORF">FOL47_000286</name>
</gene>
<dbReference type="AlphaFoldDB" id="A0A7J6KW95"/>
<dbReference type="SMART" id="SM00248">
    <property type="entry name" value="ANK"/>
    <property type="match status" value="7"/>
</dbReference>
<sequence>YSLVHYACENGQEKMLYSLLLKKADPGKAASDGSLPIHLCARKGYDVCLTQLLEHGADPIIPNTLGQTALDIAMANNKFDIVNLLKALNIHELTKNGEIDAIRHAATQGCNLDRTHPKTGFAPLDNGAKYCTLLQCEELVGWWLEFLNETIPVNVCIATPLRSYYAAERGNLDIMRLLLENGADPNRSEPTTFTALYAAINKGQNEAVKLLLEWGADPNQVVGNVDPAKRSFGTSPLAAAIKKGSVELVELLLETEKVAITSEEFKAAFEKKSKPFVKRLMKALSPDFPERYQIIWELRSSNGESLVQHFARKGDVKMLELAKEFRANFSERFASVLLEAPVDHENNEGGASAGSALNLAALSGKDKAVTWLIDKAHVPIWWEGLAKLMLNLCKLKTKIVPVMKILMPHYERLMPELEADGSGGAEDDQIRFEDLFAEAVKTPNYQLVQMGIVSPVVGIFVAAEMHASTLRPVPMFNRYFLEEHKSEIDRKRLRDRHGPHVISRSDSLISLSNSMASLDSFGLDGGLLVDCVKAKDIKVLRLLVEFLDGGLLKLNQLEEDSWNVTQAIDLTMDLGAMEIGECNLFNIIVVSEPFSSS</sequence>
<evidence type="ECO:0008006" key="6">
    <source>
        <dbReference type="Google" id="ProtNLM"/>
    </source>
</evidence>
<evidence type="ECO:0000313" key="4">
    <source>
        <dbReference type="EMBL" id="KAF4651615.1"/>
    </source>
</evidence>
<dbReference type="InterPro" id="IPR036770">
    <property type="entry name" value="Ankyrin_rpt-contain_sf"/>
</dbReference>
<dbReference type="PANTHER" id="PTHR24198">
    <property type="entry name" value="ANKYRIN REPEAT AND PROTEIN KINASE DOMAIN-CONTAINING PROTEIN"/>
    <property type="match status" value="1"/>
</dbReference>
<keyword evidence="1" id="KW-0677">Repeat</keyword>
<evidence type="ECO:0000256" key="1">
    <source>
        <dbReference type="ARBA" id="ARBA00022737"/>
    </source>
</evidence>
<keyword evidence="2 3" id="KW-0040">ANK repeat</keyword>
<accession>A0A7J6KW95</accession>
<dbReference type="SUPFAM" id="SSF48403">
    <property type="entry name" value="Ankyrin repeat"/>
    <property type="match status" value="1"/>
</dbReference>
<keyword evidence="5" id="KW-1185">Reference proteome</keyword>
<evidence type="ECO:0000256" key="2">
    <source>
        <dbReference type="ARBA" id="ARBA00023043"/>
    </source>
</evidence>
<dbReference type="EMBL" id="JAAPAO010001032">
    <property type="protein sequence ID" value="KAF4651615.1"/>
    <property type="molecule type" value="Genomic_DNA"/>
</dbReference>
<dbReference type="Pfam" id="PF12796">
    <property type="entry name" value="Ank_2"/>
    <property type="match status" value="2"/>
</dbReference>
<protein>
    <recommendedName>
        <fullName evidence="6">Ankyrin Repeat Protein</fullName>
    </recommendedName>
</protein>
<dbReference type="InterPro" id="IPR002110">
    <property type="entry name" value="Ankyrin_rpt"/>
</dbReference>
<dbReference type="PROSITE" id="PS50297">
    <property type="entry name" value="ANK_REP_REGION"/>
    <property type="match status" value="3"/>
</dbReference>
<feature type="repeat" description="ANK" evidence="3">
    <location>
        <begin position="191"/>
        <end position="219"/>
    </location>
</feature>
<dbReference type="Gene3D" id="1.25.40.20">
    <property type="entry name" value="Ankyrin repeat-containing domain"/>
    <property type="match status" value="2"/>
</dbReference>
<dbReference type="PANTHER" id="PTHR24198:SF165">
    <property type="entry name" value="ANKYRIN REPEAT-CONTAINING PROTEIN-RELATED"/>
    <property type="match status" value="1"/>
</dbReference>